<keyword evidence="2" id="KW-1185">Reference proteome</keyword>
<dbReference type="EMBL" id="JARBHB010000004">
    <property type="protein sequence ID" value="KAJ8885039.1"/>
    <property type="molecule type" value="Genomic_DNA"/>
</dbReference>
<comment type="caution">
    <text evidence="1">The sequence shown here is derived from an EMBL/GenBank/DDBJ whole genome shotgun (WGS) entry which is preliminary data.</text>
</comment>
<protein>
    <submittedName>
        <fullName evidence="1">Uncharacterized protein</fullName>
    </submittedName>
</protein>
<sequence>MNISTLGGRIDKRHVCRYTSAEVQSGGWYGTELFTMAVRGGVMLPYDLDLQSKSAYIDWQFWESMSEDYVKKHVKKLTMTTLRFPFMEYNGHCIISHPDDLHNS</sequence>
<organism evidence="1 2">
    <name type="scientific">Dryococelus australis</name>
    <dbReference type="NCBI Taxonomy" id="614101"/>
    <lineage>
        <taxon>Eukaryota</taxon>
        <taxon>Metazoa</taxon>
        <taxon>Ecdysozoa</taxon>
        <taxon>Arthropoda</taxon>
        <taxon>Hexapoda</taxon>
        <taxon>Insecta</taxon>
        <taxon>Pterygota</taxon>
        <taxon>Neoptera</taxon>
        <taxon>Polyneoptera</taxon>
        <taxon>Phasmatodea</taxon>
        <taxon>Verophasmatodea</taxon>
        <taxon>Anareolatae</taxon>
        <taxon>Phasmatidae</taxon>
        <taxon>Eurycanthinae</taxon>
        <taxon>Dryococelus</taxon>
    </lineage>
</organism>
<name>A0ABQ9HLK8_9NEOP</name>
<evidence type="ECO:0000313" key="1">
    <source>
        <dbReference type="EMBL" id="KAJ8885039.1"/>
    </source>
</evidence>
<gene>
    <name evidence="1" type="ORF">PR048_011235</name>
</gene>
<accession>A0ABQ9HLK8</accession>
<proteinExistence type="predicted"/>
<dbReference type="Proteomes" id="UP001159363">
    <property type="component" value="Chromosome X"/>
</dbReference>
<evidence type="ECO:0000313" key="2">
    <source>
        <dbReference type="Proteomes" id="UP001159363"/>
    </source>
</evidence>
<reference evidence="1 2" key="1">
    <citation type="submission" date="2023-02" db="EMBL/GenBank/DDBJ databases">
        <title>LHISI_Scaffold_Assembly.</title>
        <authorList>
            <person name="Stuart O.P."/>
            <person name="Cleave R."/>
            <person name="Magrath M.J.L."/>
            <person name="Mikheyev A.S."/>
        </authorList>
    </citation>
    <scope>NUCLEOTIDE SEQUENCE [LARGE SCALE GENOMIC DNA]</scope>
    <source>
        <strain evidence="1">Daus_M_001</strain>
        <tissue evidence="1">Leg muscle</tissue>
    </source>
</reference>